<proteinExistence type="predicted"/>
<reference evidence="3" key="1">
    <citation type="submission" date="2020-01" db="EMBL/GenBank/DDBJ databases">
        <authorList>
            <person name="Mishra B."/>
        </authorList>
    </citation>
    <scope>NUCLEOTIDE SEQUENCE [LARGE SCALE GENOMIC DNA]</scope>
</reference>
<evidence type="ECO:0000313" key="3">
    <source>
        <dbReference type="EMBL" id="CAA7052036.1"/>
    </source>
</evidence>
<accession>A0A6D2KJG4</accession>
<protein>
    <submittedName>
        <fullName evidence="3">Uncharacterized protein</fullName>
    </submittedName>
</protein>
<organism evidence="3 4">
    <name type="scientific">Microthlaspi erraticum</name>
    <dbReference type="NCBI Taxonomy" id="1685480"/>
    <lineage>
        <taxon>Eukaryota</taxon>
        <taxon>Viridiplantae</taxon>
        <taxon>Streptophyta</taxon>
        <taxon>Embryophyta</taxon>
        <taxon>Tracheophyta</taxon>
        <taxon>Spermatophyta</taxon>
        <taxon>Magnoliopsida</taxon>
        <taxon>eudicotyledons</taxon>
        <taxon>Gunneridae</taxon>
        <taxon>Pentapetalae</taxon>
        <taxon>rosids</taxon>
        <taxon>malvids</taxon>
        <taxon>Brassicales</taxon>
        <taxon>Brassicaceae</taxon>
        <taxon>Coluteocarpeae</taxon>
        <taxon>Microthlaspi</taxon>
    </lineage>
</organism>
<feature type="compositionally biased region" description="Basic and acidic residues" evidence="1">
    <location>
        <begin position="1"/>
        <end position="11"/>
    </location>
</feature>
<sequence>MYMMRKNEMRMNETVQNGTRRKREGINRTGHNEAKIIPDKAERDGKKGMGQYETGKNRTRKRDETKRDMTERKNGMRLDKTGWNSLRHDGIARDDTDMANGTGKNGHDKRNKMGGMRNDVLGFPIEVIWKHTLPLGLGWEKLHYERSCDSRCNIPATVSLSPATLYLSCGSSVIIVLALLLSFCNVAHLRPCRFDLSQSQPQRLLKEQVHNQ</sequence>
<name>A0A6D2KJG4_9BRAS</name>
<feature type="compositionally biased region" description="Basic and acidic residues" evidence="1">
    <location>
        <begin position="24"/>
        <end position="47"/>
    </location>
</feature>
<feature type="compositionally biased region" description="Basic and acidic residues" evidence="1">
    <location>
        <begin position="61"/>
        <end position="96"/>
    </location>
</feature>
<keyword evidence="4" id="KW-1185">Reference proteome</keyword>
<feature type="region of interest" description="Disordered" evidence="1">
    <location>
        <begin position="1"/>
        <end position="113"/>
    </location>
</feature>
<evidence type="ECO:0000256" key="2">
    <source>
        <dbReference type="SAM" id="Phobius"/>
    </source>
</evidence>
<evidence type="ECO:0000313" key="4">
    <source>
        <dbReference type="Proteomes" id="UP000467841"/>
    </source>
</evidence>
<dbReference type="AlphaFoldDB" id="A0A6D2KJG4"/>
<dbReference type="Proteomes" id="UP000467841">
    <property type="component" value="Unassembled WGS sequence"/>
</dbReference>
<keyword evidence="2" id="KW-0472">Membrane</keyword>
<dbReference type="EMBL" id="CACVBM020001496">
    <property type="protein sequence ID" value="CAA7052036.1"/>
    <property type="molecule type" value="Genomic_DNA"/>
</dbReference>
<feature type="transmembrane region" description="Helical" evidence="2">
    <location>
        <begin position="163"/>
        <end position="183"/>
    </location>
</feature>
<keyword evidence="2" id="KW-1133">Transmembrane helix</keyword>
<gene>
    <name evidence="3" type="ORF">MERR_LOCUS39271</name>
</gene>
<evidence type="ECO:0000256" key="1">
    <source>
        <dbReference type="SAM" id="MobiDB-lite"/>
    </source>
</evidence>
<keyword evidence="2" id="KW-0812">Transmembrane</keyword>
<comment type="caution">
    <text evidence="3">The sequence shown here is derived from an EMBL/GenBank/DDBJ whole genome shotgun (WGS) entry which is preliminary data.</text>
</comment>